<dbReference type="InterPro" id="IPR011040">
    <property type="entry name" value="Sialidase"/>
</dbReference>
<dbReference type="SUPFAM" id="SSF50939">
    <property type="entry name" value="Sialidases"/>
    <property type="match status" value="1"/>
</dbReference>
<reference evidence="2 3" key="1">
    <citation type="submission" date="2018-05" db="EMBL/GenBank/DDBJ databases">
        <title>Reference genomes for bee gut microbiota database.</title>
        <authorList>
            <person name="Ellegaard K.M."/>
        </authorList>
    </citation>
    <scope>NUCLEOTIDE SEQUENCE [LARGE SCALE GENOMIC DNA]</scope>
    <source>
        <strain evidence="2 3">ESL0177</strain>
    </source>
</reference>
<comment type="caution">
    <text evidence="2">The sequence shown here is derived from an EMBL/GenBank/DDBJ whole genome shotgun (WGS) entry which is preliminary data.</text>
</comment>
<dbReference type="RefSeq" id="WP_110423797.1">
    <property type="nucleotide sequence ID" value="NZ_QGLP01000005.1"/>
</dbReference>
<evidence type="ECO:0000259" key="1">
    <source>
        <dbReference type="Pfam" id="PF13088"/>
    </source>
</evidence>
<dbReference type="EMBL" id="QGLP01000005">
    <property type="protein sequence ID" value="PXZ04505.1"/>
    <property type="molecule type" value="Genomic_DNA"/>
</dbReference>
<name>A0A2V4DUQ9_9GAMM</name>
<dbReference type="InterPro" id="IPR036278">
    <property type="entry name" value="Sialidase_sf"/>
</dbReference>
<dbReference type="PANTHER" id="PTHR43752">
    <property type="entry name" value="BNR/ASP-BOX REPEAT FAMILY PROTEIN"/>
    <property type="match status" value="1"/>
</dbReference>
<gene>
    <name evidence="2" type="ORF">DKK79_09135</name>
</gene>
<keyword evidence="2" id="KW-0378">Hydrolase</keyword>
<dbReference type="PANTHER" id="PTHR43752:SF2">
    <property type="entry name" value="BNR_ASP-BOX REPEAT FAMILY PROTEIN"/>
    <property type="match status" value="1"/>
</dbReference>
<organism evidence="2 3">
    <name type="scientific">Gilliamella apicola</name>
    <dbReference type="NCBI Taxonomy" id="1196095"/>
    <lineage>
        <taxon>Bacteria</taxon>
        <taxon>Pseudomonadati</taxon>
        <taxon>Pseudomonadota</taxon>
        <taxon>Gammaproteobacteria</taxon>
        <taxon>Orbales</taxon>
        <taxon>Orbaceae</taxon>
        <taxon>Gilliamella</taxon>
    </lineage>
</organism>
<dbReference type="Pfam" id="PF13088">
    <property type="entry name" value="BNR_2"/>
    <property type="match status" value="1"/>
</dbReference>
<protein>
    <submittedName>
        <fullName evidence="2">Glycosyl hydrolase</fullName>
    </submittedName>
</protein>
<dbReference type="Proteomes" id="UP000247483">
    <property type="component" value="Unassembled WGS sequence"/>
</dbReference>
<feature type="domain" description="Sialidase" evidence="1">
    <location>
        <begin position="44"/>
        <end position="371"/>
    </location>
</feature>
<dbReference type="GO" id="GO:0016787">
    <property type="term" value="F:hydrolase activity"/>
    <property type="evidence" value="ECO:0007669"/>
    <property type="project" value="UniProtKB-KW"/>
</dbReference>
<accession>A0A2V4DUQ9</accession>
<dbReference type="Gene3D" id="2.120.10.10">
    <property type="match status" value="1"/>
</dbReference>
<sequence length="394" mass="44069">MTKITLDCSGKLTTNSSDPLRIDAYLPTECVQNHAANLLPLPNGDLLCTWFGGTQEGIADISAYYSRLKKGSDTWSKAIKLSDDATRSEQNPLFFLDPDNVLWLLYTAQVAGNQDTAIVRYRKSNDFGETWGPINTLLEDSDKGIFIRQPITVMPNGDWLLPVFYCIAKPGEKWVGSYDTSGVMISKDKGNTWTNVDIPDSLGCVHMNIMMLQDNSLYALFRSRWADHIYESRSNDGGYTWTKPIPTKLPNNNSSIQATVLNNGHIALVFNNSSAKDAKERRVSLYDEIEDSSSANKKEAAIIQGQKNAFWGAPRAPMSLAISTDNGNTWSFIRNLDEGDGYCMSNNSKDKLNREFSYPSIKQGLDGKLHIAYTYFRMAIKYVVVDENWVKAGK</sequence>
<evidence type="ECO:0000313" key="3">
    <source>
        <dbReference type="Proteomes" id="UP000247483"/>
    </source>
</evidence>
<dbReference type="AlphaFoldDB" id="A0A2V4DUQ9"/>
<proteinExistence type="predicted"/>
<dbReference type="CDD" id="cd15482">
    <property type="entry name" value="Sialidase_non-viral"/>
    <property type="match status" value="1"/>
</dbReference>
<evidence type="ECO:0000313" key="2">
    <source>
        <dbReference type="EMBL" id="PXZ04505.1"/>
    </source>
</evidence>